<evidence type="ECO:0000256" key="7">
    <source>
        <dbReference type="SAM" id="Phobius"/>
    </source>
</evidence>
<keyword evidence="4 7" id="KW-0812">Transmembrane</keyword>
<keyword evidence="2" id="KW-1003">Cell membrane</keyword>
<evidence type="ECO:0008006" key="10">
    <source>
        <dbReference type="Google" id="ProtNLM"/>
    </source>
</evidence>
<reference evidence="9" key="1">
    <citation type="submission" date="2017-09" db="EMBL/GenBank/DDBJ databases">
        <title>Depth-based differentiation of microbial function through sediment-hosted aquifers and enrichment of novel symbionts in the deep terrestrial subsurface.</title>
        <authorList>
            <person name="Probst A.J."/>
            <person name="Ladd B."/>
            <person name="Jarett J.K."/>
            <person name="Geller-Mcgrath D.E."/>
            <person name="Sieber C.M.K."/>
            <person name="Emerson J.B."/>
            <person name="Anantharaman K."/>
            <person name="Thomas B.C."/>
            <person name="Malmstrom R."/>
            <person name="Stieglmeier M."/>
            <person name="Klingl A."/>
            <person name="Woyke T."/>
            <person name="Ryan C.M."/>
            <person name="Banfield J.F."/>
        </authorList>
    </citation>
    <scope>NUCLEOTIDE SEQUENCE [LARGE SCALE GENOMIC DNA]</scope>
</reference>
<dbReference type="PANTHER" id="PTHR22926">
    <property type="entry name" value="PHOSPHO-N-ACETYLMURAMOYL-PENTAPEPTIDE-TRANSFERASE"/>
    <property type="match status" value="1"/>
</dbReference>
<feature type="transmembrane region" description="Helical" evidence="7">
    <location>
        <begin position="303"/>
        <end position="321"/>
    </location>
</feature>
<gene>
    <name evidence="8" type="ORF">COU33_04990</name>
</gene>
<evidence type="ECO:0000256" key="2">
    <source>
        <dbReference type="ARBA" id="ARBA00022475"/>
    </source>
</evidence>
<dbReference type="GO" id="GO:0016780">
    <property type="term" value="F:phosphotransferase activity, for other substituted phosphate groups"/>
    <property type="evidence" value="ECO:0007669"/>
    <property type="project" value="InterPro"/>
</dbReference>
<accession>A0A2M6VZW4</accession>
<dbReference type="AlphaFoldDB" id="A0A2M6VZW4"/>
<protein>
    <recommendedName>
        <fullName evidence="10">Undecaprenyl-phosphate alpha-N-acetylglucosaminyl 1-phosphate transferase</fullName>
    </recommendedName>
</protein>
<dbReference type="EMBL" id="PFBZ01000213">
    <property type="protein sequence ID" value="PIT86107.1"/>
    <property type="molecule type" value="Genomic_DNA"/>
</dbReference>
<evidence type="ECO:0000256" key="4">
    <source>
        <dbReference type="ARBA" id="ARBA00022692"/>
    </source>
</evidence>
<feature type="transmembrane region" description="Helical" evidence="7">
    <location>
        <begin position="107"/>
        <end position="128"/>
    </location>
</feature>
<organism evidence="8 9">
    <name type="scientific">Candidatus Magasanikbacteria bacterium CG10_big_fil_rev_8_21_14_0_10_43_6</name>
    <dbReference type="NCBI Taxonomy" id="1974650"/>
    <lineage>
        <taxon>Bacteria</taxon>
        <taxon>Candidatus Magasanikiibacteriota</taxon>
    </lineage>
</organism>
<feature type="transmembrane region" description="Helical" evidence="7">
    <location>
        <begin position="253"/>
        <end position="272"/>
    </location>
</feature>
<evidence type="ECO:0000313" key="9">
    <source>
        <dbReference type="Proteomes" id="UP000229362"/>
    </source>
</evidence>
<feature type="transmembrane region" description="Helical" evidence="7">
    <location>
        <begin position="140"/>
        <end position="162"/>
    </location>
</feature>
<dbReference type="Pfam" id="PF00953">
    <property type="entry name" value="Glycos_transf_4"/>
    <property type="match status" value="1"/>
</dbReference>
<feature type="transmembrane region" description="Helical" evidence="7">
    <location>
        <begin position="327"/>
        <end position="345"/>
    </location>
</feature>
<comment type="caution">
    <text evidence="8">The sequence shown here is derived from an EMBL/GenBank/DDBJ whole genome shotgun (WGS) entry which is preliminary data.</text>
</comment>
<feature type="transmembrane region" description="Helical" evidence="7">
    <location>
        <begin position="6"/>
        <end position="24"/>
    </location>
</feature>
<evidence type="ECO:0000256" key="3">
    <source>
        <dbReference type="ARBA" id="ARBA00022679"/>
    </source>
</evidence>
<evidence type="ECO:0000256" key="6">
    <source>
        <dbReference type="ARBA" id="ARBA00023136"/>
    </source>
</evidence>
<dbReference type="GO" id="GO:0071555">
    <property type="term" value="P:cell wall organization"/>
    <property type="evidence" value="ECO:0007669"/>
    <property type="project" value="TreeGrafter"/>
</dbReference>
<comment type="subcellular location">
    <subcellularLocation>
        <location evidence="1">Cell membrane</location>
        <topology evidence="1">Multi-pass membrane protein</topology>
    </subcellularLocation>
</comment>
<dbReference type="CDD" id="cd06853">
    <property type="entry name" value="GT_WecA_like"/>
    <property type="match status" value="1"/>
</dbReference>
<evidence type="ECO:0000313" key="8">
    <source>
        <dbReference type="EMBL" id="PIT86107.1"/>
    </source>
</evidence>
<feature type="transmembrane region" description="Helical" evidence="7">
    <location>
        <begin position="45"/>
        <end position="70"/>
    </location>
</feature>
<evidence type="ECO:0000256" key="1">
    <source>
        <dbReference type="ARBA" id="ARBA00004651"/>
    </source>
</evidence>
<keyword evidence="3" id="KW-0808">Transferase</keyword>
<feature type="transmembrane region" description="Helical" evidence="7">
    <location>
        <begin position="174"/>
        <end position="193"/>
    </location>
</feature>
<keyword evidence="5 7" id="KW-1133">Transmembrane helix</keyword>
<keyword evidence="6 7" id="KW-0472">Membrane</keyword>
<dbReference type="GO" id="GO:0009103">
    <property type="term" value="P:lipopolysaccharide biosynthetic process"/>
    <property type="evidence" value="ECO:0007669"/>
    <property type="project" value="TreeGrafter"/>
</dbReference>
<dbReference type="GO" id="GO:0005886">
    <property type="term" value="C:plasma membrane"/>
    <property type="evidence" value="ECO:0007669"/>
    <property type="project" value="UniProtKB-SubCell"/>
</dbReference>
<dbReference type="Proteomes" id="UP000229362">
    <property type="component" value="Unassembled WGS sequence"/>
</dbReference>
<dbReference type="InterPro" id="IPR000715">
    <property type="entry name" value="Glycosyl_transferase_4"/>
</dbReference>
<feature type="transmembrane region" description="Helical" evidence="7">
    <location>
        <begin position="76"/>
        <end position="95"/>
    </location>
</feature>
<sequence length="353" mass="38585">MTLFYFVASFLLSFLLTPVVRAIMRYTGIVDKPKTEKRKIHKKHIPLGGGLAIYSSFFILAAVLVGSGSIGADIPVHSLVGIFLAATCLMVGGLLDDKYCLRPAHQIIFPIMACIIVIFFGIGIESISRPSGGILSLVEYNITISGLGKLTVFADMIVFFWLMGMMFTTKVLDGLDGLVTGVVAIGALLVYVVSSQPAWYQPEVGLVALVFSGACFGFLVWNFYPAKIFLGEGGSLFTGFMLAILAIISGSKIATTVLVMGVPILDVARVMLRRLQKKKSIFIGDSEHLHYRLLRSGLSQKQAVLLLYGISFLFGMTTLFLQSREKIVALSFLFVLMLLAGIWFSKQQGNEHM</sequence>
<evidence type="ECO:0000256" key="5">
    <source>
        <dbReference type="ARBA" id="ARBA00022989"/>
    </source>
</evidence>
<feature type="transmembrane region" description="Helical" evidence="7">
    <location>
        <begin position="228"/>
        <end position="247"/>
    </location>
</feature>
<feature type="transmembrane region" description="Helical" evidence="7">
    <location>
        <begin position="199"/>
        <end position="221"/>
    </location>
</feature>
<dbReference type="PANTHER" id="PTHR22926:SF3">
    <property type="entry name" value="UNDECAPRENYL-PHOSPHATE ALPHA-N-ACETYLGLUCOSAMINYL 1-PHOSPHATE TRANSFERASE"/>
    <property type="match status" value="1"/>
</dbReference>
<dbReference type="GO" id="GO:0044038">
    <property type="term" value="P:cell wall macromolecule biosynthetic process"/>
    <property type="evidence" value="ECO:0007669"/>
    <property type="project" value="TreeGrafter"/>
</dbReference>
<name>A0A2M6VZW4_9BACT</name>
<proteinExistence type="predicted"/>